<dbReference type="Pfam" id="PF02374">
    <property type="entry name" value="ArsA_ATPase"/>
    <property type="match status" value="1"/>
</dbReference>
<feature type="domain" description="ArsA/GET3 Anion-transporting ATPase-like" evidence="2">
    <location>
        <begin position="10"/>
        <end position="296"/>
    </location>
</feature>
<protein>
    <recommendedName>
        <fullName evidence="2">ArsA/GET3 Anion-transporting ATPase-like domain-containing protein</fullName>
    </recommendedName>
</protein>
<evidence type="ECO:0000256" key="1">
    <source>
        <dbReference type="ARBA" id="ARBA00011040"/>
    </source>
</evidence>
<dbReference type="NCBIfam" id="TIGR00345">
    <property type="entry name" value="GET3_arsA_TRC40"/>
    <property type="match status" value="1"/>
</dbReference>
<name>A0A497F0R5_9CREN</name>
<dbReference type="GO" id="GO:0071816">
    <property type="term" value="P:tail-anchored membrane protein insertion into ER membrane"/>
    <property type="evidence" value="ECO:0007669"/>
    <property type="project" value="TreeGrafter"/>
</dbReference>
<dbReference type="InterPro" id="IPR025723">
    <property type="entry name" value="ArsA/GET3_ATPase-like"/>
</dbReference>
<dbReference type="InterPro" id="IPR027417">
    <property type="entry name" value="P-loop_NTPase"/>
</dbReference>
<sequence length="301" mass="33806">MSSWGIYLTSIISFWGKGGVGKTTCAASTAVKLASNGLKTLLVSSDPMPSLSDILELSSSNTLQDLPLHVLELSEDKVIEMWKREYGDEVYQVISAFLPVDKSIIDYVAGAPGIADEFCLAYVMKLQREGAYDYIVWDTAPAGGTLKLLKLEEQLYKHLIEATKLYLTVKSVLKKIMRREEADPLKILESWRKLAEETLAMLSSNSFKAHIVTIPEWLSIVQTERLVKELTAFKVNIGKLIVNQVALDDQARKAMHQKYLSMLKEKLGFLEIIAIPVQRYELRGLNNLLKFSMCLADVIPF</sequence>
<dbReference type="GO" id="GO:0005524">
    <property type="term" value="F:ATP binding"/>
    <property type="evidence" value="ECO:0007669"/>
    <property type="project" value="InterPro"/>
</dbReference>
<organism evidence="3 4">
    <name type="scientific">Thermoproteota archaeon</name>
    <dbReference type="NCBI Taxonomy" id="2056631"/>
    <lineage>
        <taxon>Archaea</taxon>
        <taxon>Thermoproteota</taxon>
    </lineage>
</organism>
<dbReference type="PANTHER" id="PTHR10803">
    <property type="entry name" value="ARSENICAL PUMP-DRIVING ATPASE ARSENITE-TRANSLOCATING ATPASE"/>
    <property type="match status" value="1"/>
</dbReference>
<dbReference type="CDD" id="cd02035">
    <property type="entry name" value="ArsA"/>
    <property type="match status" value="1"/>
</dbReference>
<proteinExistence type="inferred from homology"/>
<comment type="caution">
    <text evidence="3">The sequence shown here is derived from an EMBL/GenBank/DDBJ whole genome shotgun (WGS) entry which is preliminary data.</text>
</comment>
<reference evidence="3 4" key="1">
    <citation type="submission" date="2018-06" db="EMBL/GenBank/DDBJ databases">
        <title>Extensive metabolic versatility and redundancy in microbially diverse, dynamic hydrothermal sediments.</title>
        <authorList>
            <person name="Dombrowski N."/>
            <person name="Teske A."/>
            <person name="Baker B.J."/>
        </authorList>
    </citation>
    <scope>NUCLEOTIDE SEQUENCE [LARGE SCALE GENOMIC DNA]</scope>
    <source>
        <strain evidence="3">B34_G17</strain>
    </source>
</reference>
<gene>
    <name evidence="3" type="ORF">DRJ33_02480</name>
</gene>
<dbReference type="Proteomes" id="UP000272051">
    <property type="component" value="Unassembled WGS sequence"/>
</dbReference>
<dbReference type="SUPFAM" id="SSF52540">
    <property type="entry name" value="P-loop containing nucleoside triphosphate hydrolases"/>
    <property type="match status" value="1"/>
</dbReference>
<evidence type="ECO:0000313" key="4">
    <source>
        <dbReference type="Proteomes" id="UP000272051"/>
    </source>
</evidence>
<dbReference type="GO" id="GO:0016887">
    <property type="term" value="F:ATP hydrolysis activity"/>
    <property type="evidence" value="ECO:0007669"/>
    <property type="project" value="InterPro"/>
</dbReference>
<accession>A0A497F0R5</accession>
<dbReference type="EMBL" id="QMQX01000030">
    <property type="protein sequence ID" value="RLE52899.1"/>
    <property type="molecule type" value="Genomic_DNA"/>
</dbReference>
<evidence type="ECO:0000259" key="2">
    <source>
        <dbReference type="Pfam" id="PF02374"/>
    </source>
</evidence>
<dbReference type="PANTHER" id="PTHR10803:SF3">
    <property type="entry name" value="ATPASE GET3"/>
    <property type="match status" value="1"/>
</dbReference>
<dbReference type="Gene3D" id="3.40.50.300">
    <property type="entry name" value="P-loop containing nucleotide triphosphate hydrolases"/>
    <property type="match status" value="1"/>
</dbReference>
<comment type="similarity">
    <text evidence="1">Belongs to the arsA ATPase family.</text>
</comment>
<dbReference type="AlphaFoldDB" id="A0A497F0R5"/>
<dbReference type="InterPro" id="IPR016300">
    <property type="entry name" value="ATPase_ArsA/GET3"/>
</dbReference>
<evidence type="ECO:0000313" key="3">
    <source>
        <dbReference type="EMBL" id="RLE52899.1"/>
    </source>
</evidence>